<evidence type="ECO:0000313" key="1">
    <source>
        <dbReference type="EMBL" id="GBG90080.1"/>
    </source>
</evidence>
<evidence type="ECO:0000313" key="2">
    <source>
        <dbReference type="Proteomes" id="UP000265515"/>
    </source>
</evidence>
<comment type="caution">
    <text evidence="1">The sequence shown here is derived from an EMBL/GenBank/DDBJ whole genome shotgun (WGS) entry which is preliminary data.</text>
</comment>
<dbReference type="STRING" id="69332.A0A388M6B5"/>
<proteinExistence type="predicted"/>
<organism evidence="1 2">
    <name type="scientific">Chara braunii</name>
    <name type="common">Braun's stonewort</name>
    <dbReference type="NCBI Taxonomy" id="69332"/>
    <lineage>
        <taxon>Eukaryota</taxon>
        <taxon>Viridiplantae</taxon>
        <taxon>Streptophyta</taxon>
        <taxon>Charophyceae</taxon>
        <taxon>Charales</taxon>
        <taxon>Characeae</taxon>
        <taxon>Chara</taxon>
    </lineage>
</organism>
<sequence length="70" mass="7569">MDAIDPSLALGFYCRDRDDFMDLHRQLAVLAEGSGGAPLLTVGKRVSKPVTPVERPVSLAAGNDDEWTLL</sequence>
<dbReference type="Proteomes" id="UP000265515">
    <property type="component" value="Unassembled WGS sequence"/>
</dbReference>
<dbReference type="OrthoDB" id="2960936at2759"/>
<dbReference type="InterPro" id="IPR038765">
    <property type="entry name" value="Papain-like_cys_pep_sf"/>
</dbReference>
<evidence type="ECO:0008006" key="3">
    <source>
        <dbReference type="Google" id="ProtNLM"/>
    </source>
</evidence>
<dbReference type="Gramene" id="GBG90080">
    <property type="protein sequence ID" value="GBG90080"/>
    <property type="gene ID" value="CBR_g50173"/>
</dbReference>
<dbReference type="AlphaFoldDB" id="A0A388M6B5"/>
<gene>
    <name evidence="1" type="ORF">CBR_g50173</name>
</gene>
<protein>
    <recommendedName>
        <fullName evidence="3">Cysteine protease</fullName>
    </recommendedName>
</protein>
<dbReference type="SUPFAM" id="SSF54001">
    <property type="entry name" value="Cysteine proteinases"/>
    <property type="match status" value="1"/>
</dbReference>
<dbReference type="EMBL" id="BFEA01000785">
    <property type="protein sequence ID" value="GBG90080.1"/>
    <property type="molecule type" value="Genomic_DNA"/>
</dbReference>
<name>A0A388M6B5_CHABU</name>
<accession>A0A388M6B5</accession>
<keyword evidence="2" id="KW-1185">Reference proteome</keyword>
<reference evidence="1 2" key="1">
    <citation type="journal article" date="2018" name="Cell">
        <title>The Chara Genome: Secondary Complexity and Implications for Plant Terrestrialization.</title>
        <authorList>
            <person name="Nishiyama T."/>
            <person name="Sakayama H."/>
            <person name="Vries J.D."/>
            <person name="Buschmann H."/>
            <person name="Saint-Marcoux D."/>
            <person name="Ullrich K.K."/>
            <person name="Haas F.B."/>
            <person name="Vanderstraeten L."/>
            <person name="Becker D."/>
            <person name="Lang D."/>
            <person name="Vosolsobe S."/>
            <person name="Rombauts S."/>
            <person name="Wilhelmsson P.K.I."/>
            <person name="Janitza P."/>
            <person name="Kern R."/>
            <person name="Heyl A."/>
            <person name="Rumpler F."/>
            <person name="Villalobos L.I.A.C."/>
            <person name="Clay J.M."/>
            <person name="Skokan R."/>
            <person name="Toyoda A."/>
            <person name="Suzuki Y."/>
            <person name="Kagoshima H."/>
            <person name="Schijlen E."/>
            <person name="Tajeshwar N."/>
            <person name="Catarino B."/>
            <person name="Hetherington A.J."/>
            <person name="Saltykova A."/>
            <person name="Bonnot C."/>
            <person name="Breuninger H."/>
            <person name="Symeonidi A."/>
            <person name="Radhakrishnan G.V."/>
            <person name="Van Nieuwerburgh F."/>
            <person name="Deforce D."/>
            <person name="Chang C."/>
            <person name="Karol K.G."/>
            <person name="Hedrich R."/>
            <person name="Ulvskov P."/>
            <person name="Glockner G."/>
            <person name="Delwiche C.F."/>
            <person name="Petrasek J."/>
            <person name="Van de Peer Y."/>
            <person name="Friml J."/>
            <person name="Beilby M."/>
            <person name="Dolan L."/>
            <person name="Kohara Y."/>
            <person name="Sugano S."/>
            <person name="Fujiyama A."/>
            <person name="Delaux P.-M."/>
            <person name="Quint M."/>
            <person name="TheiBen G."/>
            <person name="Hagemann M."/>
            <person name="Harholt J."/>
            <person name="Dunand C."/>
            <person name="Zachgo S."/>
            <person name="Langdale J."/>
            <person name="Maumus F."/>
            <person name="Straeten D.V.D."/>
            <person name="Gould S.B."/>
            <person name="Rensing S.A."/>
        </authorList>
    </citation>
    <scope>NUCLEOTIDE SEQUENCE [LARGE SCALE GENOMIC DNA]</scope>
    <source>
        <strain evidence="1 2">S276</strain>
    </source>
</reference>